<dbReference type="PROSITE" id="PS50002">
    <property type="entry name" value="SH3"/>
    <property type="match status" value="1"/>
</dbReference>
<dbReference type="GO" id="GO:0046921">
    <property type="term" value="F:alpha-(1-&gt;6)-fucosyltransferase activity"/>
    <property type="evidence" value="ECO:0007669"/>
    <property type="project" value="TreeGrafter"/>
</dbReference>
<protein>
    <submittedName>
        <fullName evidence="10">Alpha-(1,6)-fucosyltransferase</fullName>
    </submittedName>
</protein>
<evidence type="ECO:0000256" key="3">
    <source>
        <dbReference type="ARBA" id="ARBA00022679"/>
    </source>
</evidence>
<feature type="region of interest" description="Important for donor substrate binding" evidence="5">
    <location>
        <begin position="311"/>
        <end position="312"/>
    </location>
</feature>
<comment type="similarity">
    <text evidence="5">Belongs to the glycosyltransferase 23 family.</text>
</comment>
<dbReference type="SMART" id="SM00326">
    <property type="entry name" value="SH3"/>
    <property type="match status" value="1"/>
</dbReference>
<dbReference type="InterPro" id="IPR045573">
    <property type="entry name" value="Fut8_N_cat"/>
</dbReference>
<dbReference type="CDD" id="cd11792">
    <property type="entry name" value="SH3_Fut8"/>
    <property type="match status" value="1"/>
</dbReference>
<dbReference type="Pfam" id="PF19745">
    <property type="entry name" value="FUT8_N_cat"/>
    <property type="match status" value="1"/>
</dbReference>
<dbReference type="Gene3D" id="3.40.50.11350">
    <property type="match status" value="1"/>
</dbReference>
<evidence type="ECO:0000256" key="5">
    <source>
        <dbReference type="PROSITE-ProRule" id="PRU00992"/>
    </source>
</evidence>
<keyword evidence="3 5" id="KW-0808">Transferase</keyword>
<accession>A0A914XS24</accession>
<dbReference type="FunFam" id="2.30.30.40:FF:000070">
    <property type="entry name" value="Alpha-(1,6)-fucosyltransferase"/>
    <property type="match status" value="1"/>
</dbReference>
<evidence type="ECO:0000256" key="4">
    <source>
        <dbReference type="PROSITE-ProRule" id="PRU00192"/>
    </source>
</evidence>
<dbReference type="InterPro" id="IPR035653">
    <property type="entry name" value="Fut8_SH3"/>
</dbReference>
<dbReference type="InterPro" id="IPR036028">
    <property type="entry name" value="SH3-like_dom_sf"/>
</dbReference>
<feature type="domain" description="SH3" evidence="7">
    <location>
        <begin position="449"/>
        <end position="510"/>
    </location>
</feature>
<evidence type="ECO:0000256" key="1">
    <source>
        <dbReference type="ARBA" id="ARBA00022443"/>
    </source>
</evidence>
<keyword evidence="1 4" id="KW-0728">SH3 domain</keyword>
<dbReference type="Gene3D" id="1.10.287.1060">
    <property type="entry name" value="ESAT-6-like"/>
    <property type="match status" value="1"/>
</dbReference>
<dbReference type="InterPro" id="IPR001452">
    <property type="entry name" value="SH3_domain"/>
</dbReference>
<keyword evidence="2 5" id="KW-0328">Glycosyltransferase</keyword>
<dbReference type="Proteomes" id="UP000887566">
    <property type="component" value="Unplaced"/>
</dbReference>
<dbReference type="InterPro" id="IPR027350">
    <property type="entry name" value="GT23_dom"/>
</dbReference>
<dbReference type="AlphaFoldDB" id="A0A914XS24"/>
<evidence type="ECO:0000256" key="2">
    <source>
        <dbReference type="ARBA" id="ARBA00022676"/>
    </source>
</evidence>
<dbReference type="PANTHER" id="PTHR13132">
    <property type="entry name" value="ALPHA- 1,6 -FUCOSYLTRANSFERASE"/>
    <property type="match status" value="1"/>
</dbReference>
<dbReference type="CDD" id="cd11300">
    <property type="entry name" value="Fut8_like"/>
    <property type="match status" value="1"/>
</dbReference>
<evidence type="ECO:0000259" key="7">
    <source>
        <dbReference type="PROSITE" id="PS50002"/>
    </source>
</evidence>
<evidence type="ECO:0000313" key="10">
    <source>
        <dbReference type="WBParaSite" id="PSAMB.scaffold987size37606.g10115.t1"/>
    </source>
</evidence>
<evidence type="ECO:0000256" key="6">
    <source>
        <dbReference type="SAM" id="Coils"/>
    </source>
</evidence>
<keyword evidence="9" id="KW-1185">Reference proteome</keyword>
<name>A0A914XS24_9BILA</name>
<dbReference type="GO" id="GO:0006487">
    <property type="term" value="P:protein N-linked glycosylation"/>
    <property type="evidence" value="ECO:0007669"/>
    <property type="project" value="TreeGrafter"/>
</dbReference>
<dbReference type="Pfam" id="PF14604">
    <property type="entry name" value="SH3_9"/>
    <property type="match status" value="1"/>
</dbReference>
<feature type="domain" description="GT23" evidence="8">
    <location>
        <begin position="149"/>
        <end position="440"/>
    </location>
</feature>
<organism evidence="9 10">
    <name type="scientific">Plectus sambesii</name>
    <dbReference type="NCBI Taxonomy" id="2011161"/>
    <lineage>
        <taxon>Eukaryota</taxon>
        <taxon>Metazoa</taxon>
        <taxon>Ecdysozoa</taxon>
        <taxon>Nematoda</taxon>
        <taxon>Chromadorea</taxon>
        <taxon>Plectida</taxon>
        <taxon>Plectina</taxon>
        <taxon>Plectoidea</taxon>
        <taxon>Plectidae</taxon>
        <taxon>Plectus</taxon>
    </lineage>
</organism>
<dbReference type="PROSITE" id="PS51659">
    <property type="entry name" value="GT23"/>
    <property type="match status" value="1"/>
</dbReference>
<dbReference type="WBParaSite" id="PSAMB.scaffold987size37606.g10115.t1">
    <property type="protein sequence ID" value="PSAMB.scaffold987size37606.g10115.t1"/>
    <property type="gene ID" value="PSAMB.scaffold987size37606.g10115"/>
</dbReference>
<evidence type="ECO:0000259" key="8">
    <source>
        <dbReference type="PROSITE" id="PS51659"/>
    </source>
</evidence>
<dbReference type="SUPFAM" id="SSF50044">
    <property type="entry name" value="SH3-domain"/>
    <property type="match status" value="1"/>
</dbReference>
<evidence type="ECO:0000313" key="9">
    <source>
        <dbReference type="Proteomes" id="UP000887566"/>
    </source>
</evidence>
<feature type="coiled-coil region" evidence="6">
    <location>
        <begin position="15"/>
        <end position="42"/>
    </location>
</feature>
<keyword evidence="6" id="KW-0175">Coiled coil</keyword>
<proteinExistence type="inferred from homology"/>
<reference evidence="10" key="1">
    <citation type="submission" date="2022-11" db="UniProtKB">
        <authorList>
            <consortium name="WormBaseParasite"/>
        </authorList>
    </citation>
    <scope>IDENTIFICATION</scope>
</reference>
<dbReference type="Gene3D" id="2.30.30.40">
    <property type="entry name" value="SH3 Domains"/>
    <property type="match status" value="1"/>
</dbReference>
<sequence length="522" mass="59303">MILKEKSQNDPDDYIIAQQARIDRAAREIEKLEKESAIIEALLPLAHPQAGYLAGEQLRRKIENGILELYFSATSQLIDIKNLVDRNIATKLEAKLTFLSNQLRTVMADELRLADVDGSGFRREIQLKNLSNLMQKRLISLQNPRHCATARKLQCYLNKGCGFGCQLHHVAYCLIFAYATERTLILEGNGQTWDYSSKGWTAAFLPVSDTCLDHGTEEAKFWSSLEESKNHPVISLPVIDELRNGPSFLPQSIPKDLAADLLRLHGYPPAWFVGHFVDYLMRSSPQMKKMLSIAEKKVNFANGPVVGLQVRRTDKIGSEAAFHAVEEYMVWADHWFALQSLKQGKQLRKRVFVATDEPAVITEIKKSYKDYDVIANSNSAILANLQDRYTESSLFGVIADIRLLSKCDYLVCTFSSQICRLAYELMQVRRGDAAASFHSLDDIYYFGGQQAREQEAIFPHSPINEDEIELQVGDIIVIAGNHWNGMSKGRNKRTNREGLYPSYKVKENWRIEKFPSYSNVKI</sequence>
<dbReference type="PANTHER" id="PTHR13132:SF29">
    <property type="entry name" value="ALPHA-(1,6)-FUCOSYLTRANSFERASE"/>
    <property type="match status" value="1"/>
</dbReference>